<dbReference type="FunFam" id="3.40.50.300:FF:000319">
    <property type="entry name" value="DNA repair protein RecN"/>
    <property type="match status" value="1"/>
</dbReference>
<feature type="domain" description="RecF/RecN/SMC N-terminal" evidence="10">
    <location>
        <begin position="2"/>
        <end position="510"/>
    </location>
</feature>
<protein>
    <recommendedName>
        <fullName evidence="3 9">DNA repair protein RecN</fullName>
    </recommendedName>
    <alternativeName>
        <fullName evidence="8 9">Recombination protein N</fullName>
    </alternativeName>
</protein>
<comment type="similarity">
    <text evidence="2 9">Belongs to the RecN family.</text>
</comment>
<dbReference type="GO" id="GO:0006281">
    <property type="term" value="P:DNA repair"/>
    <property type="evidence" value="ECO:0007669"/>
    <property type="project" value="UniProtKB-KW"/>
</dbReference>
<evidence type="ECO:0000256" key="8">
    <source>
        <dbReference type="ARBA" id="ARBA00033408"/>
    </source>
</evidence>
<dbReference type="InterPro" id="IPR027417">
    <property type="entry name" value="P-loop_NTPase"/>
</dbReference>
<dbReference type="FunFam" id="3.40.50.300:FF:000356">
    <property type="entry name" value="DNA repair protein RecN"/>
    <property type="match status" value="1"/>
</dbReference>
<reference evidence="11 12" key="1">
    <citation type="journal article" date="2007" name="Int. J. Syst. Evol. Microbiol.">
        <title>Halomonas saccharevitans sp. nov., Halomonas arcis sp. nov. and Halomonas subterranea sp. nov., halophilic bacteria isolated from hypersaline environments of China.</title>
        <authorList>
            <person name="Xu X.W."/>
            <person name="Wu Y.H."/>
            <person name="Zhou Z."/>
            <person name="Wang C.S."/>
            <person name="Zhou Y.G."/>
            <person name="Zhang H.B."/>
            <person name="Wang Y."/>
            <person name="Wu M."/>
        </authorList>
    </citation>
    <scope>NUCLEOTIDE SEQUENCE [LARGE SCALE GENOMIC DNA]</scope>
    <source>
        <strain evidence="11 12">TBZ3</strain>
    </source>
</reference>
<dbReference type="NCBIfam" id="NF008121">
    <property type="entry name" value="PRK10869.1"/>
    <property type="match status" value="1"/>
</dbReference>
<keyword evidence="4" id="KW-0547">Nucleotide-binding</keyword>
<evidence type="ECO:0000256" key="1">
    <source>
        <dbReference type="ARBA" id="ARBA00003618"/>
    </source>
</evidence>
<dbReference type="PANTHER" id="PTHR11059">
    <property type="entry name" value="DNA REPAIR PROTEIN RECN"/>
    <property type="match status" value="1"/>
</dbReference>
<keyword evidence="12" id="KW-1185">Reference proteome</keyword>
<evidence type="ECO:0000256" key="2">
    <source>
        <dbReference type="ARBA" id="ARBA00009441"/>
    </source>
</evidence>
<dbReference type="NCBIfam" id="TIGR00634">
    <property type="entry name" value="recN"/>
    <property type="match status" value="1"/>
</dbReference>
<dbReference type="Pfam" id="PF02463">
    <property type="entry name" value="SMC_N"/>
    <property type="match status" value="1"/>
</dbReference>
<dbReference type="PIRSF" id="PIRSF003128">
    <property type="entry name" value="RecN"/>
    <property type="match status" value="1"/>
</dbReference>
<keyword evidence="7 9" id="KW-0234">DNA repair</keyword>
<keyword evidence="6" id="KW-0067">ATP-binding</keyword>
<evidence type="ECO:0000256" key="4">
    <source>
        <dbReference type="ARBA" id="ARBA00022741"/>
    </source>
</evidence>
<dbReference type="AlphaFoldDB" id="A0A5R8MMR3"/>
<evidence type="ECO:0000256" key="5">
    <source>
        <dbReference type="ARBA" id="ARBA00022763"/>
    </source>
</evidence>
<accession>A0A5R8MMR3</accession>
<gene>
    <name evidence="11" type="primary">recN</name>
    <name evidence="11" type="ORF">FEI13_00255</name>
</gene>
<keyword evidence="5 9" id="KW-0227">DNA damage</keyword>
<evidence type="ECO:0000256" key="6">
    <source>
        <dbReference type="ARBA" id="ARBA00022840"/>
    </source>
</evidence>
<dbReference type="InterPro" id="IPR003395">
    <property type="entry name" value="RecF/RecN/SMC_N"/>
</dbReference>
<dbReference type="InterPro" id="IPR004604">
    <property type="entry name" value="DNA_recomb/repair_RecN"/>
</dbReference>
<comment type="caution">
    <text evidence="11">The sequence shown here is derived from an EMBL/GenBank/DDBJ whole genome shotgun (WGS) entry which is preliminary data.</text>
</comment>
<dbReference type="Gene3D" id="3.40.50.300">
    <property type="entry name" value="P-loop containing nucleotide triphosphate hydrolases"/>
    <property type="match status" value="2"/>
</dbReference>
<dbReference type="RefSeq" id="WP_138178669.1">
    <property type="nucleotide sequence ID" value="NZ_VBUI01000001.1"/>
</dbReference>
<dbReference type="EMBL" id="VBUI01000001">
    <property type="protein sequence ID" value="TLF53693.1"/>
    <property type="molecule type" value="Genomic_DNA"/>
</dbReference>
<dbReference type="GO" id="GO:0005524">
    <property type="term" value="F:ATP binding"/>
    <property type="evidence" value="ECO:0007669"/>
    <property type="project" value="UniProtKB-KW"/>
</dbReference>
<dbReference type="GO" id="GO:0006310">
    <property type="term" value="P:DNA recombination"/>
    <property type="evidence" value="ECO:0007669"/>
    <property type="project" value="InterPro"/>
</dbReference>
<dbReference type="Proteomes" id="UP000306973">
    <property type="component" value="Unassembled WGS sequence"/>
</dbReference>
<evidence type="ECO:0000313" key="11">
    <source>
        <dbReference type="EMBL" id="TLF53693.1"/>
    </source>
</evidence>
<comment type="function">
    <text evidence="1 9">May be involved in recombinational repair of damaged DNA.</text>
</comment>
<evidence type="ECO:0000256" key="7">
    <source>
        <dbReference type="ARBA" id="ARBA00023204"/>
    </source>
</evidence>
<proteinExistence type="inferred from homology"/>
<sequence>MLTELAIRDFAIVDHLELDLAGGMTAITGETGAGKSILLGALGLCLGERADSASVRHGSERADLSARFDLKALPAARAWLESRELPTDDCLLRRVVTRSGRSKAWINGQPATVADLRALGEYLIEIHGQHAHQALLNEETHLRLLDDFAGHRERVAEMRRAFREWQASRRRLERLAEDGDEIRARRQLLRYQVEELEALALADGELKGLGEEQEELAHAEERLREAQFAAECCDGDETGALTRLNQAIQHLSELPGSDRGSLADTLTMLAEARIQIEEAGRELGHFAAGVELDPERLAWVEERLGEVHRIARKHHVLPEELVALHRRLAEELEGLEGGDGDLETLAAEVEAQNARWHEQATAVSKARRQAARRFGRAVQEQLAFLAMDKATFEVELATRETPALEGLEGARMLISANPGQPARPLAKVASGGELSRISLAIQVVAAQHSTIASLVFDEVDVGVSGATAEIVGQLLRRLGENGQVMTVTHLPQVAAQAHHHLHIEKQAAKASTLTRMALLDEAGRVGELARMLGGVNLSDRTLAHAREMLDASQRAHH</sequence>
<dbReference type="GO" id="GO:0009432">
    <property type="term" value="P:SOS response"/>
    <property type="evidence" value="ECO:0007669"/>
    <property type="project" value="TreeGrafter"/>
</dbReference>
<dbReference type="GO" id="GO:0043590">
    <property type="term" value="C:bacterial nucleoid"/>
    <property type="evidence" value="ECO:0007669"/>
    <property type="project" value="TreeGrafter"/>
</dbReference>
<evidence type="ECO:0000259" key="10">
    <source>
        <dbReference type="Pfam" id="PF02463"/>
    </source>
</evidence>
<dbReference type="PANTHER" id="PTHR11059:SF0">
    <property type="entry name" value="DNA REPAIR PROTEIN RECN"/>
    <property type="match status" value="1"/>
</dbReference>
<dbReference type="SUPFAM" id="SSF52540">
    <property type="entry name" value="P-loop containing nucleoside triphosphate hydrolases"/>
    <property type="match status" value="2"/>
</dbReference>
<dbReference type="OrthoDB" id="9806954at2"/>
<dbReference type="CDD" id="cd03241">
    <property type="entry name" value="ABC_RecN"/>
    <property type="match status" value="2"/>
</dbReference>
<evidence type="ECO:0000313" key="12">
    <source>
        <dbReference type="Proteomes" id="UP000306973"/>
    </source>
</evidence>
<name>A0A5R8MMR3_9GAMM</name>
<evidence type="ECO:0000256" key="9">
    <source>
        <dbReference type="PIRNR" id="PIRNR003128"/>
    </source>
</evidence>
<evidence type="ECO:0000256" key="3">
    <source>
        <dbReference type="ARBA" id="ARBA00021315"/>
    </source>
</evidence>
<organism evidence="11 12">
    <name type="scientific">Halomonas urmiana</name>
    <dbReference type="NCBI Taxonomy" id="490901"/>
    <lineage>
        <taxon>Bacteria</taxon>
        <taxon>Pseudomonadati</taxon>
        <taxon>Pseudomonadota</taxon>
        <taxon>Gammaproteobacteria</taxon>
        <taxon>Oceanospirillales</taxon>
        <taxon>Halomonadaceae</taxon>
        <taxon>Halomonas</taxon>
    </lineage>
</organism>